<evidence type="ECO:0000256" key="1">
    <source>
        <dbReference type="SAM" id="MobiDB-lite"/>
    </source>
</evidence>
<dbReference type="EMBL" id="JARAKH010000014">
    <property type="protein sequence ID" value="KAK8397153.1"/>
    <property type="molecule type" value="Genomic_DNA"/>
</dbReference>
<dbReference type="Proteomes" id="UP001487740">
    <property type="component" value="Unassembled WGS sequence"/>
</dbReference>
<evidence type="ECO:0000313" key="3">
    <source>
        <dbReference type="Proteomes" id="UP001487740"/>
    </source>
</evidence>
<organism evidence="2 3">
    <name type="scientific">Scylla paramamosain</name>
    <name type="common">Mud crab</name>
    <dbReference type="NCBI Taxonomy" id="85552"/>
    <lineage>
        <taxon>Eukaryota</taxon>
        <taxon>Metazoa</taxon>
        <taxon>Ecdysozoa</taxon>
        <taxon>Arthropoda</taxon>
        <taxon>Crustacea</taxon>
        <taxon>Multicrustacea</taxon>
        <taxon>Malacostraca</taxon>
        <taxon>Eumalacostraca</taxon>
        <taxon>Eucarida</taxon>
        <taxon>Decapoda</taxon>
        <taxon>Pleocyemata</taxon>
        <taxon>Brachyura</taxon>
        <taxon>Eubrachyura</taxon>
        <taxon>Portunoidea</taxon>
        <taxon>Portunidae</taxon>
        <taxon>Portuninae</taxon>
        <taxon>Scylla</taxon>
    </lineage>
</organism>
<reference evidence="2 3" key="1">
    <citation type="submission" date="2023-03" db="EMBL/GenBank/DDBJ databases">
        <title>High-quality genome of Scylla paramamosain provides insights in environmental adaptation.</title>
        <authorList>
            <person name="Zhang L."/>
        </authorList>
    </citation>
    <scope>NUCLEOTIDE SEQUENCE [LARGE SCALE GENOMIC DNA]</scope>
    <source>
        <strain evidence="2">LZ_2023a</strain>
        <tissue evidence="2">Muscle</tissue>
    </source>
</reference>
<gene>
    <name evidence="2" type="ORF">O3P69_004688</name>
</gene>
<proteinExistence type="predicted"/>
<comment type="caution">
    <text evidence="2">The sequence shown here is derived from an EMBL/GenBank/DDBJ whole genome shotgun (WGS) entry which is preliminary data.</text>
</comment>
<name>A0AAW0UAM2_SCYPA</name>
<dbReference type="AlphaFoldDB" id="A0AAW0UAM2"/>
<accession>A0AAW0UAM2</accession>
<sequence>MGFVSFMLFCDTQDTRRTCVALTMVSRYGKRGFGAELLSGDRDVKSLEGELRRAEDTLTEMKTSTQELFDQLQCDAQPIVAIVVVEQRVHEVLQLRQVLLAEELPAAAAALGEDTQREDASEPTEVSETKVVVPLGKPQLPHTAHTNDEESPNGGPLTHGDILFNMRRFIPDSSDH</sequence>
<feature type="region of interest" description="Disordered" evidence="1">
    <location>
        <begin position="111"/>
        <end position="162"/>
    </location>
</feature>
<evidence type="ECO:0000313" key="2">
    <source>
        <dbReference type="EMBL" id="KAK8397153.1"/>
    </source>
</evidence>
<protein>
    <submittedName>
        <fullName evidence="2">Uncharacterized protein</fullName>
    </submittedName>
</protein>
<keyword evidence="3" id="KW-1185">Reference proteome</keyword>